<dbReference type="SUPFAM" id="SSF53098">
    <property type="entry name" value="Ribonuclease H-like"/>
    <property type="match status" value="1"/>
</dbReference>
<dbReference type="InterPro" id="IPR013520">
    <property type="entry name" value="Ribonucl_H"/>
</dbReference>
<evidence type="ECO:0000256" key="6">
    <source>
        <dbReference type="ARBA" id="ARBA00022842"/>
    </source>
</evidence>
<evidence type="ECO:0000256" key="4">
    <source>
        <dbReference type="ARBA" id="ARBA00022801"/>
    </source>
</evidence>
<evidence type="ECO:0000256" key="3">
    <source>
        <dbReference type="ARBA" id="ARBA00022723"/>
    </source>
</evidence>
<evidence type="ECO:0000256" key="5">
    <source>
        <dbReference type="ARBA" id="ARBA00022839"/>
    </source>
</evidence>
<sequence>MLGISKFASFIFLDLETTGLQQPIEITELSMIAVERKHVLESTKTKVLPRILDKFTSCVQPAKNIECLASSMTGLSNEDLENKKSFDIEFGEMVRSFILRQPQPVCLIAHNGDNFDFKILFLHLQTVGVKLPDSIACSDSLKAFRKQHQQHKDYPNFPNGAAISVVPMLGEIQNAHSAEGDALVLLKLVLHKPDILEYLESGAYRLFCLSQANDKNSSKKEKKALDAETVNQVQDEYLSQLEKEEI</sequence>
<dbReference type="AlphaFoldDB" id="A0AAD9R615"/>
<evidence type="ECO:0000256" key="2">
    <source>
        <dbReference type="ARBA" id="ARBA00022722"/>
    </source>
</evidence>
<dbReference type="InterPro" id="IPR012337">
    <property type="entry name" value="RNaseH-like_sf"/>
</dbReference>
<keyword evidence="2" id="KW-0540">Nuclease</keyword>
<dbReference type="GO" id="GO:0008296">
    <property type="term" value="F:3'-5'-DNA exonuclease activity"/>
    <property type="evidence" value="ECO:0007669"/>
    <property type="project" value="TreeGrafter"/>
</dbReference>
<dbReference type="GO" id="GO:0006308">
    <property type="term" value="P:DNA catabolic process"/>
    <property type="evidence" value="ECO:0007669"/>
    <property type="project" value="TreeGrafter"/>
</dbReference>
<dbReference type="GO" id="GO:0046872">
    <property type="term" value="F:metal ion binding"/>
    <property type="evidence" value="ECO:0007669"/>
    <property type="project" value="UniProtKB-KW"/>
</dbReference>
<reference evidence="9" key="2">
    <citation type="journal article" date="2023" name="Science">
        <title>Genomic signatures of disease resistance in endangered staghorn corals.</title>
        <authorList>
            <person name="Vollmer S.V."/>
            <person name="Selwyn J.D."/>
            <person name="Despard B.A."/>
            <person name="Roesel C.L."/>
        </authorList>
    </citation>
    <scope>NUCLEOTIDE SEQUENCE</scope>
    <source>
        <strain evidence="9">K2</strain>
    </source>
</reference>
<keyword evidence="3" id="KW-0479">Metal-binding</keyword>
<dbReference type="InterPro" id="IPR040393">
    <property type="entry name" value="TREX1/2"/>
</dbReference>
<dbReference type="Gene3D" id="3.30.420.10">
    <property type="entry name" value="Ribonuclease H-like superfamily/Ribonuclease H"/>
    <property type="match status" value="1"/>
</dbReference>
<evidence type="ECO:0000259" key="8">
    <source>
        <dbReference type="SMART" id="SM00479"/>
    </source>
</evidence>
<dbReference type="SMART" id="SM00479">
    <property type="entry name" value="EXOIII"/>
    <property type="match status" value="1"/>
</dbReference>
<proteinExistence type="inferred from homology"/>
<gene>
    <name evidence="9" type="ORF">P5673_001370</name>
</gene>
<evidence type="ECO:0000313" key="9">
    <source>
        <dbReference type="EMBL" id="KAK2573687.1"/>
    </source>
</evidence>
<dbReference type="GO" id="GO:0003676">
    <property type="term" value="F:nucleic acid binding"/>
    <property type="evidence" value="ECO:0007669"/>
    <property type="project" value="InterPro"/>
</dbReference>
<keyword evidence="4" id="KW-0378">Hydrolase</keyword>
<comment type="similarity">
    <text evidence="7">Belongs to the exonuclease superfamily. TREX family.</text>
</comment>
<dbReference type="PANTHER" id="PTHR13058">
    <property type="entry name" value="THREE PRIME REPAIR EXONUCLEASE 1, 2"/>
    <property type="match status" value="1"/>
</dbReference>
<name>A0AAD9R615_ACRCE</name>
<dbReference type="EMBL" id="JARQWQ010000002">
    <property type="protein sequence ID" value="KAK2573687.1"/>
    <property type="molecule type" value="Genomic_DNA"/>
</dbReference>
<dbReference type="GO" id="GO:0005737">
    <property type="term" value="C:cytoplasm"/>
    <property type="evidence" value="ECO:0007669"/>
    <property type="project" value="TreeGrafter"/>
</dbReference>
<accession>A0AAD9R615</accession>
<reference evidence="9" key="1">
    <citation type="journal article" date="2023" name="G3 (Bethesda)">
        <title>Whole genome assembly and annotation of the endangered Caribbean coral Acropora cervicornis.</title>
        <authorList>
            <person name="Selwyn J.D."/>
            <person name="Vollmer S.V."/>
        </authorList>
    </citation>
    <scope>NUCLEOTIDE SEQUENCE</scope>
    <source>
        <strain evidence="9">K2</strain>
    </source>
</reference>
<comment type="caution">
    <text evidence="9">The sequence shown here is derived from an EMBL/GenBank/DDBJ whole genome shotgun (WGS) entry which is preliminary data.</text>
</comment>
<dbReference type="Pfam" id="PF00929">
    <property type="entry name" value="RNase_T"/>
    <property type="match status" value="1"/>
</dbReference>
<dbReference type="InterPro" id="IPR036397">
    <property type="entry name" value="RNaseH_sf"/>
</dbReference>
<keyword evidence="5 9" id="KW-0269">Exonuclease</keyword>
<protein>
    <submittedName>
        <fullName evidence="9">Three prime repair exonuclease 2</fullName>
    </submittedName>
</protein>
<keyword evidence="10" id="KW-1185">Reference proteome</keyword>
<comment type="cofactor">
    <cofactor evidence="1">
        <name>Mg(2+)</name>
        <dbReference type="ChEBI" id="CHEBI:18420"/>
    </cofactor>
</comment>
<evidence type="ECO:0000256" key="7">
    <source>
        <dbReference type="ARBA" id="ARBA00025769"/>
    </source>
</evidence>
<evidence type="ECO:0000313" key="10">
    <source>
        <dbReference type="Proteomes" id="UP001249851"/>
    </source>
</evidence>
<dbReference type="PANTHER" id="PTHR13058:SF19">
    <property type="entry name" value="LD40940P"/>
    <property type="match status" value="1"/>
</dbReference>
<dbReference type="Proteomes" id="UP001249851">
    <property type="component" value="Unassembled WGS sequence"/>
</dbReference>
<organism evidence="9 10">
    <name type="scientific">Acropora cervicornis</name>
    <name type="common">Staghorn coral</name>
    <dbReference type="NCBI Taxonomy" id="6130"/>
    <lineage>
        <taxon>Eukaryota</taxon>
        <taxon>Metazoa</taxon>
        <taxon>Cnidaria</taxon>
        <taxon>Anthozoa</taxon>
        <taxon>Hexacorallia</taxon>
        <taxon>Scleractinia</taxon>
        <taxon>Astrocoeniina</taxon>
        <taxon>Acroporidae</taxon>
        <taxon>Acropora</taxon>
    </lineage>
</organism>
<keyword evidence="6" id="KW-0460">Magnesium</keyword>
<evidence type="ECO:0000256" key="1">
    <source>
        <dbReference type="ARBA" id="ARBA00001946"/>
    </source>
</evidence>
<feature type="domain" description="Exonuclease" evidence="8">
    <location>
        <begin position="9"/>
        <end position="198"/>
    </location>
</feature>